<accession>A0A1H3FGR5</accession>
<reference evidence="1 2" key="1">
    <citation type="submission" date="2016-10" db="EMBL/GenBank/DDBJ databases">
        <authorList>
            <person name="de Groot N.N."/>
        </authorList>
    </citation>
    <scope>NUCLEOTIDE SEQUENCE [LARGE SCALE GENOMIC DNA]</scope>
    <source>
        <strain evidence="1 2">DSM 23310</strain>
    </source>
</reference>
<dbReference type="AlphaFoldDB" id="A0A1H3FGR5"/>
<dbReference type="Gene3D" id="1.10.246.150">
    <property type="match status" value="1"/>
</dbReference>
<dbReference type="Pfam" id="PF05135">
    <property type="entry name" value="Phage_connect_1"/>
    <property type="match status" value="1"/>
</dbReference>
<dbReference type="InterPro" id="IPR053746">
    <property type="entry name" value="Viral_HT_Connector_Assembly"/>
</dbReference>
<dbReference type="InterPro" id="IPR021146">
    <property type="entry name" value="Phage_gp6-like_head-tail"/>
</dbReference>
<name>A0A1H3FGR5_9FIRM</name>
<gene>
    <name evidence="1" type="ORF">SAMN05660923_03121</name>
</gene>
<keyword evidence="2" id="KW-1185">Reference proteome</keyword>
<protein>
    <submittedName>
        <fullName evidence="1">Phage gp6-like head-tail connector protein</fullName>
    </submittedName>
</protein>
<evidence type="ECO:0000313" key="1">
    <source>
        <dbReference type="EMBL" id="SDX89319.1"/>
    </source>
</evidence>
<sequence length="110" mass="12797">MLDKLKLLLGIKDDSKDAILEFTLDRVEEIIKNYCNITEIPEELNTTVLSMAMELYRLENFSNEEGKKEVKSIQVGDTTTTFETSKDMNIAEELLKNYKAQLALYRKVKW</sequence>
<evidence type="ECO:0000313" key="2">
    <source>
        <dbReference type="Proteomes" id="UP000198828"/>
    </source>
</evidence>
<proteinExistence type="predicted"/>
<organism evidence="1 2">
    <name type="scientific">Tepidimicrobium xylanilyticum</name>
    <dbReference type="NCBI Taxonomy" id="1123352"/>
    <lineage>
        <taxon>Bacteria</taxon>
        <taxon>Bacillati</taxon>
        <taxon>Bacillota</taxon>
        <taxon>Tissierellia</taxon>
        <taxon>Tissierellales</taxon>
        <taxon>Tepidimicrobiaceae</taxon>
        <taxon>Tepidimicrobium</taxon>
    </lineage>
</organism>
<dbReference type="RefSeq" id="WP_200773823.1">
    <property type="nucleotide sequence ID" value="NZ_FNNG01000032.1"/>
</dbReference>
<dbReference type="EMBL" id="FNNG01000032">
    <property type="protein sequence ID" value="SDX89319.1"/>
    <property type="molecule type" value="Genomic_DNA"/>
</dbReference>
<dbReference type="Proteomes" id="UP000198828">
    <property type="component" value="Unassembled WGS sequence"/>
</dbReference>